<evidence type="ECO:0000313" key="2">
    <source>
        <dbReference type="Proteomes" id="UP001356427"/>
    </source>
</evidence>
<evidence type="ECO:0000313" key="1">
    <source>
        <dbReference type="EMBL" id="KAK6328805.1"/>
    </source>
</evidence>
<dbReference type="Proteomes" id="UP001356427">
    <property type="component" value="Unassembled WGS sequence"/>
</dbReference>
<organism evidence="1 2">
    <name type="scientific">Coregonus suidteri</name>
    <dbReference type="NCBI Taxonomy" id="861788"/>
    <lineage>
        <taxon>Eukaryota</taxon>
        <taxon>Metazoa</taxon>
        <taxon>Chordata</taxon>
        <taxon>Craniata</taxon>
        <taxon>Vertebrata</taxon>
        <taxon>Euteleostomi</taxon>
        <taxon>Actinopterygii</taxon>
        <taxon>Neopterygii</taxon>
        <taxon>Teleostei</taxon>
        <taxon>Protacanthopterygii</taxon>
        <taxon>Salmoniformes</taxon>
        <taxon>Salmonidae</taxon>
        <taxon>Coregoninae</taxon>
        <taxon>Coregonus</taxon>
    </lineage>
</organism>
<keyword evidence="2" id="KW-1185">Reference proteome</keyword>
<comment type="caution">
    <text evidence="1">The sequence shown here is derived from an EMBL/GenBank/DDBJ whole genome shotgun (WGS) entry which is preliminary data.</text>
</comment>
<proteinExistence type="predicted"/>
<sequence length="114" mass="13256">MRRRFKIIERTSEDMVVDRPQPVLNVCCQSKDTLCVKKVDFVVIFATVINCTAQFSKKSKKLDIIVAAAEKFLGLKDFTSEDLQGVLSPEDPPSQVQICKKFFYLFVYWYFIFL</sequence>
<reference evidence="1 2" key="1">
    <citation type="submission" date="2021-04" db="EMBL/GenBank/DDBJ databases">
        <authorList>
            <person name="De Guttry C."/>
            <person name="Zahm M."/>
            <person name="Klopp C."/>
            <person name="Cabau C."/>
            <person name="Louis A."/>
            <person name="Berthelot C."/>
            <person name="Parey E."/>
            <person name="Roest Crollius H."/>
            <person name="Montfort J."/>
            <person name="Robinson-Rechavi M."/>
            <person name="Bucao C."/>
            <person name="Bouchez O."/>
            <person name="Gislard M."/>
            <person name="Lluch J."/>
            <person name="Milhes M."/>
            <person name="Lampietro C."/>
            <person name="Lopez Roques C."/>
            <person name="Donnadieu C."/>
            <person name="Braasch I."/>
            <person name="Desvignes T."/>
            <person name="Postlethwait J."/>
            <person name="Bobe J."/>
            <person name="Wedekind C."/>
            <person name="Guiguen Y."/>
        </authorList>
    </citation>
    <scope>NUCLEOTIDE SEQUENCE [LARGE SCALE GENOMIC DNA]</scope>
    <source>
        <strain evidence="1">Cs_M1</strain>
        <tissue evidence="1">Blood</tissue>
    </source>
</reference>
<gene>
    <name evidence="1" type="ORF">J4Q44_G00007830</name>
</gene>
<dbReference type="EMBL" id="JAGTTL010000001">
    <property type="protein sequence ID" value="KAK6328805.1"/>
    <property type="molecule type" value="Genomic_DNA"/>
</dbReference>
<accession>A0AAN8R6Z8</accession>
<name>A0AAN8R6Z8_9TELE</name>
<dbReference type="AlphaFoldDB" id="A0AAN8R6Z8"/>
<protein>
    <submittedName>
        <fullName evidence="1">Uncharacterized protein</fullName>
    </submittedName>
</protein>